<comment type="caution">
    <text evidence="1">The sequence shown here is derived from an EMBL/GenBank/DDBJ whole genome shotgun (WGS) entry which is preliminary data.</text>
</comment>
<name>A0A367XRP0_9ASCO</name>
<dbReference type="InterPro" id="IPR009737">
    <property type="entry name" value="Aim32/Apd1-like"/>
</dbReference>
<keyword evidence="2" id="KW-1185">Reference proteome</keyword>
<dbReference type="PANTHER" id="PTHR31902">
    <property type="entry name" value="ACTIN PATCHES DISTAL PROTEIN 1"/>
    <property type="match status" value="1"/>
</dbReference>
<dbReference type="SUPFAM" id="SSF52833">
    <property type="entry name" value="Thioredoxin-like"/>
    <property type="match status" value="1"/>
</dbReference>
<dbReference type="PANTHER" id="PTHR31902:SF14">
    <property type="entry name" value="ACTIN PATCHES DISTAL PROTEIN 1"/>
    <property type="match status" value="1"/>
</dbReference>
<dbReference type="Proteomes" id="UP000253472">
    <property type="component" value="Unassembled WGS sequence"/>
</dbReference>
<dbReference type="AlphaFoldDB" id="A0A367XRP0"/>
<proteinExistence type="predicted"/>
<dbReference type="Gene3D" id="3.40.30.10">
    <property type="entry name" value="Glutaredoxin"/>
    <property type="match status" value="1"/>
</dbReference>
<evidence type="ECO:0000313" key="2">
    <source>
        <dbReference type="Proteomes" id="UP000253472"/>
    </source>
</evidence>
<organism evidence="1 2">
    <name type="scientific">Candida viswanathii</name>
    <dbReference type="NCBI Taxonomy" id="5486"/>
    <lineage>
        <taxon>Eukaryota</taxon>
        <taxon>Fungi</taxon>
        <taxon>Dikarya</taxon>
        <taxon>Ascomycota</taxon>
        <taxon>Saccharomycotina</taxon>
        <taxon>Pichiomycetes</taxon>
        <taxon>Debaryomycetaceae</taxon>
        <taxon>Candida/Lodderomyces clade</taxon>
        <taxon>Candida</taxon>
    </lineage>
</organism>
<gene>
    <name evidence="1" type="primary">APD1_1</name>
    <name evidence="1" type="ORF">Cantr_04714</name>
</gene>
<evidence type="ECO:0000313" key="1">
    <source>
        <dbReference type="EMBL" id="RCK55452.1"/>
    </source>
</evidence>
<dbReference type="InterPro" id="IPR036249">
    <property type="entry name" value="Thioredoxin-like_sf"/>
</dbReference>
<dbReference type="CDD" id="cd03062">
    <property type="entry name" value="TRX_Fd_Sucrase"/>
    <property type="match status" value="1"/>
</dbReference>
<accession>A0A367XRP0</accession>
<dbReference type="Pfam" id="PF06999">
    <property type="entry name" value="Suc_Fer-like"/>
    <property type="match status" value="1"/>
</dbReference>
<protein>
    <submittedName>
        <fullName evidence="1">Actin patches distal protein 1</fullName>
    </submittedName>
</protein>
<reference evidence="1 2" key="1">
    <citation type="submission" date="2018-06" db="EMBL/GenBank/DDBJ databases">
        <title>Whole genome sequencing of Candida tropicalis (genome annotated by CSBL at Korea University).</title>
        <authorList>
            <person name="Ahn J."/>
        </authorList>
    </citation>
    <scope>NUCLEOTIDE SEQUENCE [LARGE SCALE GENOMIC DNA]</scope>
    <source>
        <strain evidence="1 2">ATCC 20962</strain>
    </source>
</reference>
<sequence length="291" mass="32761">MTVLLKWFGKKDDTTQQIEDLGFEISECSEVCESCTAKFPKSLKFEESEPMWQSTKPYGLHILVSTGKTDWKHDAVDGSGTIKHTVAKWASNKKSPLGTIKVNVSSLGSDDFFTDDDYINEKKTDLLVLPHFLNIKGISIDQVDSVLDELHQLLVDEAPIEKITSELPLVSPDPNLSYVFLCSHTTRDKRCGVTAPIMKKEMDNYLRDLDLYRDFGDKTPGGVTVQFINHIGGHKFAANVIIYLKSLGKNIWLGLCKPNNVKPIVDQCIVGDGKVWPDKVRMVQKFNPIEW</sequence>
<dbReference type="OrthoDB" id="10253744at2759"/>
<dbReference type="STRING" id="5486.A0A367XRP0"/>
<dbReference type="EMBL" id="QLNQ01000030">
    <property type="protein sequence ID" value="RCK55452.1"/>
    <property type="molecule type" value="Genomic_DNA"/>
</dbReference>